<dbReference type="OrthoDB" id="2972467at2"/>
<organism evidence="1 2">
    <name type="scientific">Flavobacterium cheongpyeongense</name>
    <dbReference type="NCBI Taxonomy" id="2212651"/>
    <lineage>
        <taxon>Bacteria</taxon>
        <taxon>Pseudomonadati</taxon>
        <taxon>Bacteroidota</taxon>
        <taxon>Flavobacteriia</taxon>
        <taxon>Flavobacteriales</taxon>
        <taxon>Flavobacteriaceae</taxon>
        <taxon>Flavobacterium</taxon>
    </lineage>
</organism>
<accession>A0A2V4BQI5</accession>
<evidence type="ECO:0000313" key="2">
    <source>
        <dbReference type="Proteomes" id="UP000247903"/>
    </source>
</evidence>
<dbReference type="Proteomes" id="UP000247903">
    <property type="component" value="Unassembled WGS sequence"/>
</dbReference>
<comment type="caution">
    <text evidence="1">The sequence shown here is derived from an EMBL/GenBank/DDBJ whole genome shotgun (WGS) entry which is preliminary data.</text>
</comment>
<reference evidence="1 2" key="1">
    <citation type="submission" date="2018-05" db="EMBL/GenBank/DDBJ databases">
        <title>Flavobacterium sp. strain IMCC34759, incomplete genome.</title>
        <authorList>
            <person name="Joung Y."/>
            <person name="Cho J."/>
        </authorList>
    </citation>
    <scope>NUCLEOTIDE SEQUENCE [LARGE SCALE GENOMIC DNA]</scope>
    <source>
        <strain evidence="1 2">IMCC34759</strain>
    </source>
</reference>
<protein>
    <recommendedName>
        <fullName evidence="3">RHS repeat-associated core domain-containing protein</fullName>
    </recommendedName>
</protein>
<evidence type="ECO:0000313" key="1">
    <source>
        <dbReference type="EMBL" id="PXY41161.1"/>
    </source>
</evidence>
<keyword evidence="2" id="KW-1185">Reference proteome</keyword>
<dbReference type="AlphaFoldDB" id="A0A2V4BQI5"/>
<sequence length="352" mass="39295">MLVPSRHGKSESYRYGFQGQEMDNELKGEGNSLNYTYRMHDPRVGRFFAVDPLAPKYPHNSPYAFSENRVMDAVELEGLEAQTLNGGGTVYGPYTSARAGANNGATVNLEEVVVKGKPVSFEKKFSNMQASLAAVQRGYNNQWVENGRLYNQVASNTLVVNTIGEDNPEFKFMYPSDMGTLDREGSDGLRWYGCASCHADNGAYRYAAYNSREAFTGKFIGEQANALMLGRVLKLMRTPNVIPKSLGAASKGFTTRWPWKKILTAKEIEIASCDADALKIQKMIGGDILTVSNPRGMQLGPVKYGEETISGWYYHKAVFKDNMVYDRMTGPSGMHIDRYKELFEYGSDLIFK</sequence>
<dbReference type="EMBL" id="QJHK01000006">
    <property type="protein sequence ID" value="PXY41161.1"/>
    <property type="molecule type" value="Genomic_DNA"/>
</dbReference>
<gene>
    <name evidence="1" type="ORF">DMB65_09410</name>
</gene>
<name>A0A2V4BQI5_9FLAO</name>
<proteinExistence type="predicted"/>
<dbReference type="Gene3D" id="2.180.10.10">
    <property type="entry name" value="RHS repeat-associated core"/>
    <property type="match status" value="1"/>
</dbReference>
<evidence type="ECO:0008006" key="3">
    <source>
        <dbReference type="Google" id="ProtNLM"/>
    </source>
</evidence>